<dbReference type="PANTHER" id="PTHR33223:SF6">
    <property type="entry name" value="CCHC-TYPE DOMAIN-CONTAINING PROTEIN"/>
    <property type="match status" value="1"/>
</dbReference>
<name>A0A9N7RDE8_STRHE</name>
<keyword evidence="4" id="KW-1185">Reference proteome</keyword>
<feature type="region of interest" description="Disordered" evidence="1">
    <location>
        <begin position="1"/>
        <end position="52"/>
    </location>
</feature>
<dbReference type="Pfam" id="PF03732">
    <property type="entry name" value="Retrotrans_gag"/>
    <property type="match status" value="1"/>
</dbReference>
<dbReference type="InterPro" id="IPR005162">
    <property type="entry name" value="Retrotrans_gag_dom"/>
</dbReference>
<dbReference type="AlphaFoldDB" id="A0A9N7RDE8"/>
<proteinExistence type="predicted"/>
<gene>
    <name evidence="3" type="ORF">SHERM_20236</name>
</gene>
<evidence type="ECO:0000259" key="2">
    <source>
        <dbReference type="Pfam" id="PF03732"/>
    </source>
</evidence>
<sequence length="296" mass="32861">RGCELSFTAAAASKQRSKPGTSEPKSRGHGTSRGRGASHRRSLRASPRPRPTEDELKMWCFPETLKDRAKAWLMTLTPDSLTTWTEVYSKFIGKYYSHQKTQDIRSQIVSFAQLPHEPLHEAWERFKDLQRQCPHHNLAPGLLANCFYHSLHKNLQYMVDNAAGGDIGAKTAEEIISIYETMSANSSHKSVRGKRPAVNEIGSSNNAMAQQLAELTEQMRLLNARSSSPIQTMAANACGACGVQGHSSEMCPSAMDPSYGGQNVEVNALQGYQNRPGNDPYSNTYNPGWRNHPHFS</sequence>
<evidence type="ECO:0000313" key="3">
    <source>
        <dbReference type="EMBL" id="CAA0823047.1"/>
    </source>
</evidence>
<feature type="region of interest" description="Disordered" evidence="1">
    <location>
        <begin position="271"/>
        <end position="296"/>
    </location>
</feature>
<reference evidence="3" key="1">
    <citation type="submission" date="2019-12" db="EMBL/GenBank/DDBJ databases">
        <authorList>
            <person name="Scholes J."/>
        </authorList>
    </citation>
    <scope>NUCLEOTIDE SEQUENCE</scope>
</reference>
<dbReference type="EMBL" id="CACSLK010024531">
    <property type="protein sequence ID" value="CAA0823047.1"/>
    <property type="molecule type" value="Genomic_DNA"/>
</dbReference>
<accession>A0A9N7RDE8</accession>
<feature type="compositionally biased region" description="Basic residues" evidence="1">
    <location>
        <begin position="27"/>
        <end position="43"/>
    </location>
</feature>
<comment type="caution">
    <text evidence="3">The sequence shown here is derived from an EMBL/GenBank/DDBJ whole genome shotgun (WGS) entry which is preliminary data.</text>
</comment>
<organism evidence="3 4">
    <name type="scientific">Striga hermonthica</name>
    <name type="common">Purple witchweed</name>
    <name type="synonym">Buchnera hermonthica</name>
    <dbReference type="NCBI Taxonomy" id="68872"/>
    <lineage>
        <taxon>Eukaryota</taxon>
        <taxon>Viridiplantae</taxon>
        <taxon>Streptophyta</taxon>
        <taxon>Embryophyta</taxon>
        <taxon>Tracheophyta</taxon>
        <taxon>Spermatophyta</taxon>
        <taxon>Magnoliopsida</taxon>
        <taxon>eudicotyledons</taxon>
        <taxon>Gunneridae</taxon>
        <taxon>Pentapetalae</taxon>
        <taxon>asterids</taxon>
        <taxon>lamiids</taxon>
        <taxon>Lamiales</taxon>
        <taxon>Orobanchaceae</taxon>
        <taxon>Buchnereae</taxon>
        <taxon>Striga</taxon>
    </lineage>
</organism>
<feature type="compositionally biased region" description="Polar residues" evidence="1">
    <location>
        <begin position="271"/>
        <end position="286"/>
    </location>
</feature>
<feature type="non-terminal residue" evidence="3">
    <location>
        <position position="296"/>
    </location>
</feature>
<dbReference type="Proteomes" id="UP001153555">
    <property type="component" value="Unassembled WGS sequence"/>
</dbReference>
<dbReference type="PANTHER" id="PTHR33223">
    <property type="entry name" value="CCHC-TYPE DOMAIN-CONTAINING PROTEIN"/>
    <property type="match status" value="1"/>
</dbReference>
<protein>
    <recommendedName>
        <fullName evidence="2">Retrotransposon gag domain-containing protein</fullName>
    </recommendedName>
</protein>
<evidence type="ECO:0000256" key="1">
    <source>
        <dbReference type="SAM" id="MobiDB-lite"/>
    </source>
</evidence>
<dbReference type="OrthoDB" id="911638at2759"/>
<evidence type="ECO:0000313" key="4">
    <source>
        <dbReference type="Proteomes" id="UP001153555"/>
    </source>
</evidence>
<feature type="non-terminal residue" evidence="3">
    <location>
        <position position="1"/>
    </location>
</feature>
<feature type="domain" description="Retrotransposon gag" evidence="2">
    <location>
        <begin position="61"/>
        <end position="149"/>
    </location>
</feature>